<dbReference type="EMBL" id="AP025637">
    <property type="protein sequence ID" value="BDG74339.1"/>
    <property type="molecule type" value="Genomic_DNA"/>
</dbReference>
<protein>
    <submittedName>
        <fullName evidence="1">Uncharacterized protein</fullName>
    </submittedName>
</protein>
<name>A0ABM7Y8I9_9PROT</name>
<reference evidence="1 2" key="1">
    <citation type="journal article" date="2016" name="Microbes Environ.">
        <title>Phylogenetically diverse aerobic anoxygenic phototrophic bacteria isolated from epilithic biofilms in Tama river, Japan.</title>
        <authorList>
            <person name="Hirose S."/>
            <person name="Matsuura K."/>
            <person name="Haruta S."/>
        </authorList>
    </citation>
    <scope>NUCLEOTIDE SEQUENCE [LARGE SCALE GENOMIC DNA]</scope>
    <source>
        <strain evidence="1 2">S08</strain>
    </source>
</reference>
<keyword evidence="2" id="KW-1185">Reference proteome</keyword>
<dbReference type="InterPro" id="IPR029058">
    <property type="entry name" value="AB_hydrolase_fold"/>
</dbReference>
<sequence>MMSRRFSLPLASRVIAPYPRDHGATRCLSDSPPRNGRQAVIAADSLALMDALHIERATVAGFDQGARAANVLATLQPGRCTATVSVSGYRISSQAAGRTPLPPTAEHQWCY</sequence>
<dbReference type="Gene3D" id="3.40.50.1820">
    <property type="entry name" value="alpha/beta hydrolase"/>
    <property type="match status" value="1"/>
</dbReference>
<proteinExistence type="predicted"/>
<dbReference type="RefSeq" id="WP_244408522.1">
    <property type="nucleotide sequence ID" value="NZ_AP025637.1"/>
</dbReference>
<evidence type="ECO:0000313" key="1">
    <source>
        <dbReference type="EMBL" id="BDG74339.1"/>
    </source>
</evidence>
<evidence type="ECO:0000313" key="2">
    <source>
        <dbReference type="Proteomes" id="UP000831327"/>
    </source>
</evidence>
<dbReference type="SUPFAM" id="SSF53474">
    <property type="entry name" value="alpha/beta-Hydrolases"/>
    <property type="match status" value="1"/>
</dbReference>
<organism evidence="1 2">
    <name type="scientific">Roseomonas fluvialis</name>
    <dbReference type="NCBI Taxonomy" id="1750527"/>
    <lineage>
        <taxon>Bacteria</taxon>
        <taxon>Pseudomonadati</taxon>
        <taxon>Pseudomonadota</taxon>
        <taxon>Alphaproteobacteria</taxon>
        <taxon>Acetobacterales</taxon>
        <taxon>Roseomonadaceae</taxon>
        <taxon>Roseomonas</taxon>
    </lineage>
</organism>
<gene>
    <name evidence="1" type="ORF">Rmf_42680</name>
</gene>
<dbReference type="Proteomes" id="UP000831327">
    <property type="component" value="Chromosome"/>
</dbReference>
<accession>A0ABM7Y8I9</accession>